<feature type="transmembrane region" description="Helical" evidence="1">
    <location>
        <begin position="7"/>
        <end position="28"/>
    </location>
</feature>
<dbReference type="Proteomes" id="UP001242995">
    <property type="component" value="Unassembled WGS sequence"/>
</dbReference>
<evidence type="ECO:0000313" key="5">
    <source>
        <dbReference type="Proteomes" id="UP001242995"/>
    </source>
</evidence>
<proteinExistence type="predicted"/>
<dbReference type="EMBL" id="JAUSRG010000006">
    <property type="protein sequence ID" value="MDP9905607.1"/>
    <property type="molecule type" value="Genomic_DNA"/>
</dbReference>
<reference evidence="2 4" key="1">
    <citation type="submission" date="2023-07" db="EMBL/GenBank/DDBJ databases">
        <title>Sorghum-associated microbial communities from plants grown in Nebraska, USA.</title>
        <authorList>
            <person name="Schachtman D."/>
        </authorList>
    </citation>
    <scope>NUCLEOTIDE SEQUENCE</scope>
    <source>
        <strain evidence="2">DS1006</strain>
        <strain evidence="3 4">DS1016</strain>
    </source>
</reference>
<dbReference type="AlphaFoldDB" id="A0AAW8DHV8"/>
<comment type="caution">
    <text evidence="2">The sequence shown here is derived from an EMBL/GenBank/DDBJ whole genome shotgun (WGS) entry which is preliminary data.</text>
</comment>
<name>A0AAW8DHV8_9MICC</name>
<organism evidence="2 5">
    <name type="scientific">Arthrobacter bambusae</name>
    <dbReference type="NCBI Taxonomy" id="1338426"/>
    <lineage>
        <taxon>Bacteria</taxon>
        <taxon>Bacillati</taxon>
        <taxon>Actinomycetota</taxon>
        <taxon>Actinomycetes</taxon>
        <taxon>Micrococcales</taxon>
        <taxon>Micrococcaceae</taxon>
        <taxon>Arthrobacter</taxon>
    </lineage>
</organism>
<accession>A0AAW8DHV8</accession>
<keyword evidence="4" id="KW-1185">Reference proteome</keyword>
<keyword evidence="1" id="KW-1133">Transmembrane helix</keyword>
<evidence type="ECO:0008006" key="6">
    <source>
        <dbReference type="Google" id="ProtNLM"/>
    </source>
</evidence>
<dbReference type="RefSeq" id="WP_306961741.1">
    <property type="nucleotide sequence ID" value="NZ_JAUSRG010000006.1"/>
</dbReference>
<keyword evidence="1" id="KW-0472">Membrane</keyword>
<dbReference type="EMBL" id="JAUSTF010000001">
    <property type="protein sequence ID" value="MDQ0178653.1"/>
    <property type="molecule type" value="Genomic_DNA"/>
</dbReference>
<gene>
    <name evidence="2" type="ORF">J2S90_002578</name>
    <name evidence="3" type="ORF">J2S93_000060</name>
</gene>
<dbReference type="Proteomes" id="UP001230951">
    <property type="component" value="Unassembled WGS sequence"/>
</dbReference>
<evidence type="ECO:0000313" key="2">
    <source>
        <dbReference type="EMBL" id="MDP9905607.1"/>
    </source>
</evidence>
<protein>
    <recommendedName>
        <fullName evidence="6">DUF5668 domain-containing protein</fullName>
    </recommendedName>
</protein>
<evidence type="ECO:0000256" key="1">
    <source>
        <dbReference type="SAM" id="Phobius"/>
    </source>
</evidence>
<sequence length="57" mass="6109">MKTKNIVTAMGVILVAIAAFKTSVIGYYPSEMVWIIPLYLIGIVVALVGRKMAAGKP</sequence>
<keyword evidence="1" id="KW-0812">Transmembrane</keyword>
<evidence type="ECO:0000313" key="3">
    <source>
        <dbReference type="EMBL" id="MDQ0178653.1"/>
    </source>
</evidence>
<evidence type="ECO:0000313" key="4">
    <source>
        <dbReference type="Proteomes" id="UP001230951"/>
    </source>
</evidence>
<feature type="transmembrane region" description="Helical" evidence="1">
    <location>
        <begin position="34"/>
        <end position="53"/>
    </location>
</feature>